<feature type="domain" description="DHHA1" evidence="2">
    <location>
        <begin position="254"/>
        <end position="339"/>
    </location>
</feature>
<dbReference type="Pfam" id="PF01368">
    <property type="entry name" value="DHH"/>
    <property type="match status" value="1"/>
</dbReference>
<dbReference type="InterPro" id="IPR051673">
    <property type="entry name" value="SSDNA_exonuclease_RecJ"/>
</dbReference>
<dbReference type="PANTHER" id="PTHR30255">
    <property type="entry name" value="SINGLE-STRANDED-DNA-SPECIFIC EXONUCLEASE RECJ"/>
    <property type="match status" value="1"/>
</dbReference>
<proteinExistence type="predicted"/>
<dbReference type="EMBL" id="DUJS01000004">
    <property type="protein sequence ID" value="HII70654.1"/>
    <property type="molecule type" value="Genomic_DNA"/>
</dbReference>
<evidence type="ECO:0000259" key="1">
    <source>
        <dbReference type="Pfam" id="PF01368"/>
    </source>
</evidence>
<sequence length="343" mass="37221">MKLYPLVRKVLKLLSSADSIGIMADTDADGVSGAATLCEAFGVAEDDVWFPSGGFYGVPKDALRDMLEDYDVVVTVDLTPPPFPEARDRVVVIDHHPTDSHYPMTVNPYEIPALPTHTSASALVGMLAHRTGGLNRPWVPLIGAAGDGMEGGAVYETLASMTDPGYLVPSRGRNLTPLQDAAATVNAARRVKYDVGAREALKVLMSADSPYDVTESHLQRYRKRVRKHRAIWSGEAERTAHIVEGVGYAEIHTEVDVEGLVARDLVDRLNLRCSVVVNLARKPCGLYKASGRSQGFPVNELMVKMARWLEGSKAGGHPNAAALHFSDGDPREAFNRALDLLQP</sequence>
<dbReference type="RefSeq" id="WP_011018576.1">
    <property type="nucleotide sequence ID" value="NZ_DUJS01000004.1"/>
</dbReference>
<dbReference type="GO" id="GO:0003676">
    <property type="term" value="F:nucleic acid binding"/>
    <property type="evidence" value="ECO:0007669"/>
    <property type="project" value="InterPro"/>
</dbReference>
<dbReference type="GO" id="GO:0004527">
    <property type="term" value="F:exonuclease activity"/>
    <property type="evidence" value="ECO:0007669"/>
    <property type="project" value="UniProtKB-KW"/>
</dbReference>
<dbReference type="Pfam" id="PF02272">
    <property type="entry name" value="DHHA1"/>
    <property type="match status" value="1"/>
</dbReference>
<evidence type="ECO:0000259" key="2">
    <source>
        <dbReference type="Pfam" id="PF02272"/>
    </source>
</evidence>
<dbReference type="InterPro" id="IPR001667">
    <property type="entry name" value="DDH_dom"/>
</dbReference>
<organism evidence="3 4">
    <name type="scientific">Methanopyrus kandleri</name>
    <dbReference type="NCBI Taxonomy" id="2320"/>
    <lineage>
        <taxon>Archaea</taxon>
        <taxon>Methanobacteriati</taxon>
        <taxon>Methanobacteriota</taxon>
        <taxon>Methanomada group</taxon>
        <taxon>Methanopyri</taxon>
        <taxon>Methanopyrales</taxon>
        <taxon>Methanopyraceae</taxon>
        <taxon>Methanopyrus</taxon>
    </lineage>
</organism>
<feature type="domain" description="DDH" evidence="1">
    <location>
        <begin position="20"/>
        <end position="129"/>
    </location>
</feature>
<accession>A0A832WPJ1</accession>
<comment type="caution">
    <text evidence="3">The sequence shown here is derived from an EMBL/GenBank/DDBJ whole genome shotgun (WGS) entry which is preliminary data.</text>
</comment>
<dbReference type="InterPro" id="IPR003156">
    <property type="entry name" value="DHHA1_dom"/>
</dbReference>
<dbReference type="Proteomes" id="UP000619545">
    <property type="component" value="Unassembled WGS sequence"/>
</dbReference>
<dbReference type="AlphaFoldDB" id="A0A832WPJ1"/>
<protein>
    <submittedName>
        <fullName evidence="3">DHH family phosphoesterase</fullName>
    </submittedName>
</protein>
<dbReference type="InterPro" id="IPR038763">
    <property type="entry name" value="DHH_sf"/>
</dbReference>
<gene>
    <name evidence="3" type="ORF">HA336_05415</name>
</gene>
<dbReference type="Gene3D" id="3.10.310.30">
    <property type="match status" value="1"/>
</dbReference>
<reference evidence="3" key="1">
    <citation type="journal article" date="2020" name="bioRxiv">
        <title>A rank-normalized archaeal taxonomy based on genome phylogeny resolves widespread incomplete and uneven classifications.</title>
        <authorList>
            <person name="Rinke C."/>
            <person name="Chuvochina M."/>
            <person name="Mussig A.J."/>
            <person name="Chaumeil P.-A."/>
            <person name="Waite D.W."/>
            <person name="Whitman W.B."/>
            <person name="Parks D.H."/>
            <person name="Hugenholtz P."/>
        </authorList>
    </citation>
    <scope>NUCLEOTIDE SEQUENCE</scope>
    <source>
        <strain evidence="3">UBA8853</strain>
    </source>
</reference>
<dbReference type="SUPFAM" id="SSF64182">
    <property type="entry name" value="DHH phosphoesterases"/>
    <property type="match status" value="1"/>
</dbReference>
<evidence type="ECO:0000313" key="4">
    <source>
        <dbReference type="Proteomes" id="UP000619545"/>
    </source>
</evidence>
<dbReference type="Gene3D" id="3.90.1640.30">
    <property type="match status" value="1"/>
</dbReference>
<evidence type="ECO:0000313" key="3">
    <source>
        <dbReference type="EMBL" id="HII70654.1"/>
    </source>
</evidence>
<dbReference type="PANTHER" id="PTHR30255:SF2">
    <property type="entry name" value="SINGLE-STRANDED-DNA-SPECIFIC EXONUCLEASE RECJ"/>
    <property type="match status" value="1"/>
</dbReference>
<dbReference type="GeneID" id="1477507"/>
<name>A0A832WPJ1_9EURY</name>